<feature type="non-terminal residue" evidence="1">
    <location>
        <position position="236"/>
    </location>
</feature>
<reference evidence="1" key="1">
    <citation type="submission" date="2021-06" db="EMBL/GenBank/DDBJ databases">
        <authorList>
            <person name="Kallberg Y."/>
            <person name="Tangrot J."/>
            <person name="Rosling A."/>
        </authorList>
    </citation>
    <scope>NUCLEOTIDE SEQUENCE</scope>
    <source>
        <strain evidence="1">IL203A</strain>
    </source>
</reference>
<evidence type="ECO:0000313" key="2">
    <source>
        <dbReference type="Proteomes" id="UP000789702"/>
    </source>
</evidence>
<comment type="caution">
    <text evidence="1">The sequence shown here is derived from an EMBL/GenBank/DDBJ whole genome shotgun (WGS) entry which is preliminary data.</text>
</comment>
<dbReference type="EMBL" id="CAJVPU010000648">
    <property type="protein sequence ID" value="CAG8457718.1"/>
    <property type="molecule type" value="Genomic_DNA"/>
</dbReference>
<name>A0ACA9K7Y9_9GLOM</name>
<evidence type="ECO:0000313" key="1">
    <source>
        <dbReference type="EMBL" id="CAG8457718.1"/>
    </source>
</evidence>
<protein>
    <submittedName>
        <fullName evidence="1">5946_t:CDS:1</fullName>
    </submittedName>
</protein>
<accession>A0ACA9K7Y9</accession>
<dbReference type="Proteomes" id="UP000789702">
    <property type="component" value="Unassembled WGS sequence"/>
</dbReference>
<proteinExistence type="predicted"/>
<keyword evidence="2" id="KW-1185">Reference proteome</keyword>
<gene>
    <name evidence="1" type="ORF">DHETER_LOCUS1142</name>
</gene>
<organism evidence="1 2">
    <name type="scientific">Dentiscutata heterogama</name>
    <dbReference type="NCBI Taxonomy" id="1316150"/>
    <lineage>
        <taxon>Eukaryota</taxon>
        <taxon>Fungi</taxon>
        <taxon>Fungi incertae sedis</taxon>
        <taxon>Mucoromycota</taxon>
        <taxon>Glomeromycotina</taxon>
        <taxon>Glomeromycetes</taxon>
        <taxon>Diversisporales</taxon>
        <taxon>Gigasporaceae</taxon>
        <taxon>Dentiscutata</taxon>
    </lineage>
</organism>
<sequence length="236" mass="26857">MLIVVFGFGHAMYILLSDPTEDPVQSQFSVDSYLIKNASNLTQNLFPNFVIQHDVDPTSRSSNYFSTFASSVEAVFFWTNGRWDQLSNWDSTAIDIMSILGSLILVLIFQNLLISFMNGAFTEADMTGKNAARKYRAEMICDYETLEKPLDSKRGNPRYIYYIANSDFIDKWLNENKAYQQKSWDISDGSSDLLLDEENYKSISTAALKDSLSILEDETGNKGKNKNGEFENRFKA</sequence>